<dbReference type="Pfam" id="PF04851">
    <property type="entry name" value="ResIII"/>
    <property type="match status" value="1"/>
</dbReference>
<dbReference type="SMART" id="SM00487">
    <property type="entry name" value="DEXDc"/>
    <property type="match status" value="1"/>
</dbReference>
<dbReference type="InterPro" id="IPR014001">
    <property type="entry name" value="Helicase_ATP-bd"/>
</dbReference>
<protein>
    <recommendedName>
        <fullName evidence="5">DEAD/DEAH box helicase</fullName>
    </recommendedName>
</protein>
<proteinExistence type="predicted"/>
<dbReference type="SMART" id="SM00490">
    <property type="entry name" value="HELICc"/>
    <property type="match status" value="1"/>
</dbReference>
<organism evidence="3 4">
    <name type="scientific">Aliarcobacter cryaerophilus</name>
    <dbReference type="NCBI Taxonomy" id="28198"/>
    <lineage>
        <taxon>Bacteria</taxon>
        <taxon>Pseudomonadati</taxon>
        <taxon>Campylobacterota</taxon>
        <taxon>Epsilonproteobacteria</taxon>
        <taxon>Campylobacterales</taxon>
        <taxon>Arcobacteraceae</taxon>
        <taxon>Aliarcobacter</taxon>
    </lineage>
</organism>
<dbReference type="SMART" id="SM00382">
    <property type="entry name" value="AAA"/>
    <property type="match status" value="1"/>
</dbReference>
<dbReference type="Pfam" id="PF00271">
    <property type="entry name" value="Helicase_C"/>
    <property type="match status" value="1"/>
</dbReference>
<dbReference type="GO" id="GO:0016787">
    <property type="term" value="F:hydrolase activity"/>
    <property type="evidence" value="ECO:0007669"/>
    <property type="project" value="InterPro"/>
</dbReference>
<dbReference type="GO" id="GO:0005524">
    <property type="term" value="F:ATP binding"/>
    <property type="evidence" value="ECO:0007669"/>
    <property type="project" value="InterPro"/>
</dbReference>
<evidence type="ECO:0000313" key="3">
    <source>
        <dbReference type="EMBL" id="PRM96724.1"/>
    </source>
</evidence>
<dbReference type="Proteomes" id="UP000239151">
    <property type="component" value="Unassembled WGS sequence"/>
</dbReference>
<dbReference type="GO" id="GO:0005829">
    <property type="term" value="C:cytosol"/>
    <property type="evidence" value="ECO:0007669"/>
    <property type="project" value="TreeGrafter"/>
</dbReference>
<evidence type="ECO:0000259" key="2">
    <source>
        <dbReference type="PROSITE" id="PS51194"/>
    </source>
</evidence>
<dbReference type="GO" id="GO:0003677">
    <property type="term" value="F:DNA binding"/>
    <property type="evidence" value="ECO:0007669"/>
    <property type="project" value="InterPro"/>
</dbReference>
<reference evidence="3 4" key="1">
    <citation type="submission" date="2017-09" db="EMBL/GenBank/DDBJ databases">
        <title>Reassesment of A. cryaerophilus.</title>
        <authorList>
            <person name="Perez-Cataluna A."/>
            <person name="Collado L."/>
            <person name="Salgado O."/>
            <person name="Lefinanco V."/>
            <person name="Figueras M.J."/>
        </authorList>
    </citation>
    <scope>NUCLEOTIDE SEQUENCE [LARGE SCALE GENOMIC DNA]</scope>
    <source>
        <strain evidence="3 4">LMG 9065</strain>
    </source>
</reference>
<dbReference type="Gene3D" id="3.40.50.300">
    <property type="entry name" value="P-loop containing nucleotide triphosphate hydrolases"/>
    <property type="match status" value="2"/>
</dbReference>
<dbReference type="AlphaFoldDB" id="A0A2S9TD02"/>
<dbReference type="SUPFAM" id="SSF52540">
    <property type="entry name" value="P-loop containing nucleoside triphosphate hydrolases"/>
    <property type="match status" value="1"/>
</dbReference>
<name>A0A2S9TD02_9BACT</name>
<dbReference type="EMBL" id="NXGI01000017">
    <property type="protein sequence ID" value="PRM96724.1"/>
    <property type="molecule type" value="Genomic_DNA"/>
</dbReference>
<dbReference type="InterPro" id="IPR001650">
    <property type="entry name" value="Helicase_C-like"/>
</dbReference>
<dbReference type="InterPro" id="IPR027417">
    <property type="entry name" value="P-loop_NTPase"/>
</dbReference>
<dbReference type="PANTHER" id="PTHR47396:SF1">
    <property type="entry name" value="ATP-DEPENDENT HELICASE IRC3-RELATED"/>
    <property type="match status" value="1"/>
</dbReference>
<dbReference type="InterPro" id="IPR003593">
    <property type="entry name" value="AAA+_ATPase"/>
</dbReference>
<sequence length="792" mass="91589">MHKIELRDYQKDIITRAIKSKGNILIQAPTGSGKTVIAEEIVKFHKDSNKKTLFLAPKINLLEQTAKAFSNLNPQIIHGSNKEEIDTQAHSFVSTIQTISRRVDFLSSMNFDYIIFDEMHYGVKGKMQEIIKNIHKGKIIGLSATPYDEEGKLLTENFDVIIDDYDARYMVDNGYLVNIKSFEAFTPNLSGIKTKIGDWDINELDFRFNKPEIVNKIVSATKDILKNRDKTIVFCINISHAEAICKAYQKVGLKSEVTHSNISKENQKKIVDKFKNGDTKVLVSVDQLTTGFDVPQTDTIVIARPTQSQNLYKQIVGRALRLSPSTNKKEAILLDCGGVVSRLGLPLEPIKEIIKQDEIVRKPYCCKKCKSVKPRNFKINNNYKKTVTICPDCKDELDFKPKFIYKCTSCSRYYDFKMDYSNFSFENENMSLNCLCGFVNNLGSLNDDNIDFRELSNELQKEFNIERLKSDDISEESLDELSKNSESLIRAMVTRHKNLSTKTLIQMAKDDFEIFDSIDFLNNKKITKEALLEVVEHKKNYVFYDKLSLIKPYHYMLLKSITHPKCTNKLIDTICKHTDINLLKFIIKFLSSVEKTQIQKRHYLEKDKFNIQKLDNKFVNNVERFLEIASENPELKMYVAANEYISLKLLQKFAKDKDENIRNIIQKNPNFTNEMLCEEIENQDYYSREELSTQKGLVKEKQLKLAKSIEADIKINLLKNYKSKDVFFACLDSIPSKGELIETDEQNVDLFSEFFDQKRVLMKEILKSKHCNSDVIKNLIATKHDSYTKYIS</sequence>
<accession>A0A2S9TD02</accession>
<dbReference type="InterPro" id="IPR006935">
    <property type="entry name" value="Helicase/UvrB_N"/>
</dbReference>
<gene>
    <name evidence="3" type="ORF">CJ670_08145</name>
</gene>
<feature type="domain" description="Helicase ATP-binding" evidence="1">
    <location>
        <begin position="15"/>
        <end position="164"/>
    </location>
</feature>
<evidence type="ECO:0000259" key="1">
    <source>
        <dbReference type="PROSITE" id="PS51192"/>
    </source>
</evidence>
<feature type="domain" description="Helicase C-terminal" evidence="2">
    <location>
        <begin position="220"/>
        <end position="380"/>
    </location>
</feature>
<comment type="caution">
    <text evidence="3">The sequence shown here is derived from an EMBL/GenBank/DDBJ whole genome shotgun (WGS) entry which is preliminary data.</text>
</comment>
<dbReference type="PROSITE" id="PS51192">
    <property type="entry name" value="HELICASE_ATP_BIND_1"/>
    <property type="match status" value="1"/>
</dbReference>
<evidence type="ECO:0008006" key="5">
    <source>
        <dbReference type="Google" id="ProtNLM"/>
    </source>
</evidence>
<dbReference type="InterPro" id="IPR050742">
    <property type="entry name" value="Helicase_Restrict-Modif_Enz"/>
</dbReference>
<evidence type="ECO:0000313" key="4">
    <source>
        <dbReference type="Proteomes" id="UP000239151"/>
    </source>
</evidence>
<dbReference type="PROSITE" id="PS51194">
    <property type="entry name" value="HELICASE_CTER"/>
    <property type="match status" value="1"/>
</dbReference>
<dbReference type="PANTHER" id="PTHR47396">
    <property type="entry name" value="TYPE I RESTRICTION ENZYME ECOKI R PROTEIN"/>
    <property type="match status" value="1"/>
</dbReference>